<dbReference type="EMBL" id="KV878696">
    <property type="protein sequence ID" value="OJJ66852.1"/>
    <property type="molecule type" value="Genomic_DNA"/>
</dbReference>
<dbReference type="AlphaFoldDB" id="A0A1L9U5F3"/>
<proteinExistence type="predicted"/>
<feature type="compositionally biased region" description="Polar residues" evidence="1">
    <location>
        <begin position="160"/>
        <end position="180"/>
    </location>
</feature>
<evidence type="ECO:0000313" key="2">
    <source>
        <dbReference type="EMBL" id="OJJ66852.1"/>
    </source>
</evidence>
<gene>
    <name evidence="2" type="ORF">ASPBRDRAFT_211071</name>
</gene>
<feature type="region of interest" description="Disordered" evidence="1">
    <location>
        <begin position="160"/>
        <end position="199"/>
    </location>
</feature>
<dbReference type="OMA" id="QSYDDGQ"/>
<dbReference type="OrthoDB" id="5296805at2759"/>
<reference evidence="3" key="1">
    <citation type="journal article" date="2017" name="Genome Biol.">
        <title>Comparative genomics reveals high biological diversity and specific adaptations in the industrially and medically important fungal genus Aspergillus.</title>
        <authorList>
            <person name="de Vries R.P."/>
            <person name="Riley R."/>
            <person name="Wiebenga A."/>
            <person name="Aguilar-Osorio G."/>
            <person name="Amillis S."/>
            <person name="Uchima C.A."/>
            <person name="Anderluh G."/>
            <person name="Asadollahi M."/>
            <person name="Askin M."/>
            <person name="Barry K."/>
            <person name="Battaglia E."/>
            <person name="Bayram O."/>
            <person name="Benocci T."/>
            <person name="Braus-Stromeyer S.A."/>
            <person name="Caldana C."/>
            <person name="Canovas D."/>
            <person name="Cerqueira G.C."/>
            <person name="Chen F."/>
            <person name="Chen W."/>
            <person name="Choi C."/>
            <person name="Clum A."/>
            <person name="Dos Santos R.A."/>
            <person name="Damasio A.R."/>
            <person name="Diallinas G."/>
            <person name="Emri T."/>
            <person name="Fekete E."/>
            <person name="Flipphi M."/>
            <person name="Freyberg S."/>
            <person name="Gallo A."/>
            <person name="Gournas C."/>
            <person name="Habgood R."/>
            <person name="Hainaut M."/>
            <person name="Harispe M.L."/>
            <person name="Henrissat B."/>
            <person name="Hilden K.S."/>
            <person name="Hope R."/>
            <person name="Hossain A."/>
            <person name="Karabika E."/>
            <person name="Karaffa L."/>
            <person name="Karanyi Z."/>
            <person name="Krasevec N."/>
            <person name="Kuo A."/>
            <person name="Kusch H."/>
            <person name="LaButti K."/>
            <person name="Lagendijk E.L."/>
            <person name="Lapidus A."/>
            <person name="Levasseur A."/>
            <person name="Lindquist E."/>
            <person name="Lipzen A."/>
            <person name="Logrieco A.F."/>
            <person name="MacCabe A."/>
            <person name="Maekelae M.R."/>
            <person name="Malavazi I."/>
            <person name="Melin P."/>
            <person name="Meyer V."/>
            <person name="Mielnichuk N."/>
            <person name="Miskei M."/>
            <person name="Molnar A.P."/>
            <person name="Mule G."/>
            <person name="Ngan C.Y."/>
            <person name="Orejas M."/>
            <person name="Orosz E."/>
            <person name="Ouedraogo J.P."/>
            <person name="Overkamp K.M."/>
            <person name="Park H.-S."/>
            <person name="Perrone G."/>
            <person name="Piumi F."/>
            <person name="Punt P.J."/>
            <person name="Ram A.F."/>
            <person name="Ramon A."/>
            <person name="Rauscher S."/>
            <person name="Record E."/>
            <person name="Riano-Pachon D.M."/>
            <person name="Robert V."/>
            <person name="Roehrig J."/>
            <person name="Ruller R."/>
            <person name="Salamov A."/>
            <person name="Salih N.S."/>
            <person name="Samson R.A."/>
            <person name="Sandor E."/>
            <person name="Sanguinetti M."/>
            <person name="Schuetze T."/>
            <person name="Sepcic K."/>
            <person name="Shelest E."/>
            <person name="Sherlock G."/>
            <person name="Sophianopoulou V."/>
            <person name="Squina F.M."/>
            <person name="Sun H."/>
            <person name="Susca A."/>
            <person name="Todd R.B."/>
            <person name="Tsang A."/>
            <person name="Unkles S.E."/>
            <person name="van de Wiele N."/>
            <person name="van Rossen-Uffink D."/>
            <person name="Oliveira J.V."/>
            <person name="Vesth T.C."/>
            <person name="Visser J."/>
            <person name="Yu J.-H."/>
            <person name="Zhou M."/>
            <person name="Andersen M.R."/>
            <person name="Archer D.B."/>
            <person name="Baker S.E."/>
            <person name="Benoit I."/>
            <person name="Brakhage A.A."/>
            <person name="Braus G.H."/>
            <person name="Fischer R."/>
            <person name="Frisvad J.C."/>
            <person name="Goldman G.H."/>
            <person name="Houbraken J."/>
            <person name="Oakley B."/>
            <person name="Pocsi I."/>
            <person name="Scazzocchio C."/>
            <person name="Seiboth B."/>
            <person name="vanKuyk P.A."/>
            <person name="Wortman J."/>
            <person name="Dyer P.S."/>
            <person name="Grigoriev I.V."/>
        </authorList>
    </citation>
    <scope>NUCLEOTIDE SEQUENCE [LARGE SCALE GENOMIC DNA]</scope>
    <source>
        <strain evidence="3">CBS 101740 / IMI 381727 / IBT 21946</strain>
    </source>
</reference>
<evidence type="ECO:0000313" key="3">
    <source>
        <dbReference type="Proteomes" id="UP000184499"/>
    </source>
</evidence>
<dbReference type="RefSeq" id="XP_067474101.1">
    <property type="nucleotide sequence ID" value="XM_067621921.1"/>
</dbReference>
<feature type="compositionally biased region" description="Basic residues" evidence="1">
    <location>
        <begin position="300"/>
        <end position="310"/>
    </location>
</feature>
<dbReference type="GeneID" id="93574409"/>
<sequence length="321" mass="36928">MASRDVDTSGSFQRKVDELVRKYDRIIEPSAVLHSILQDPESLKSLVNAIQRQASLVRHRSTNIEDGEITAFDNALMILSSDGQNPQRTGALELYLTEYLGICTFSPISHAKQALHDYVTLQKTVTRGTIRPLLPSNIHFFLWTILTSFAATVPGSVTGRATTATEQQPQSRPEQALNTHGQEHEHPRKLQHMLPPRPPPTLEEIRRREQVERLIQIYEGAKAEYNKKDEEIDISLARYFRDTSENMLYFLRVNDMSDHPLIPDIEDSFERAKSKAAQLSGRGRHFDEPRATTSDSKYPPKSRRRRRHRYREVDSYRPGRQ</sequence>
<evidence type="ECO:0000256" key="1">
    <source>
        <dbReference type="SAM" id="MobiDB-lite"/>
    </source>
</evidence>
<feature type="compositionally biased region" description="Basic and acidic residues" evidence="1">
    <location>
        <begin position="311"/>
        <end position="321"/>
    </location>
</feature>
<name>A0A1L9U5F3_ASPBC</name>
<keyword evidence="3" id="KW-1185">Reference proteome</keyword>
<protein>
    <submittedName>
        <fullName evidence="2">Uncharacterized protein</fullName>
    </submittedName>
</protein>
<accession>A0A1L9U5F3</accession>
<dbReference type="VEuPathDB" id="FungiDB:ASPBRDRAFT_211071"/>
<dbReference type="STRING" id="767769.A0A1L9U5F3"/>
<organism evidence="2 3">
    <name type="scientific">Aspergillus brasiliensis (strain CBS 101740 / IMI 381727 / IBT 21946)</name>
    <dbReference type="NCBI Taxonomy" id="767769"/>
    <lineage>
        <taxon>Eukaryota</taxon>
        <taxon>Fungi</taxon>
        <taxon>Dikarya</taxon>
        <taxon>Ascomycota</taxon>
        <taxon>Pezizomycotina</taxon>
        <taxon>Eurotiomycetes</taxon>
        <taxon>Eurotiomycetidae</taxon>
        <taxon>Eurotiales</taxon>
        <taxon>Aspergillaceae</taxon>
        <taxon>Aspergillus</taxon>
        <taxon>Aspergillus subgen. Circumdati</taxon>
    </lineage>
</organism>
<feature type="region of interest" description="Disordered" evidence="1">
    <location>
        <begin position="275"/>
        <end position="321"/>
    </location>
</feature>
<dbReference type="Proteomes" id="UP000184499">
    <property type="component" value="Unassembled WGS sequence"/>
</dbReference>